<sequence>MEWIRNKIGLTSFQLKCIAIISMVIDHTGAILYPDEMIFRYIGRIAFPIFCFLLVEGFCHTGNVYRYMRRMLVFAFVSEIPYDLAFQGRILEFGHQNVFFTLFLGVILMWALQRAGEWPEKAAEIVLVMWIAGILKTDYSYTGILLIAVFYLLRDGLWIKLAAGTAWCFIWNGFVQKYGALAMIPVALYNGERGRSMKYFFYAFYPLHLLILYGISRWMI</sequence>
<dbReference type="Pfam" id="PF05857">
    <property type="entry name" value="TraX"/>
    <property type="match status" value="1"/>
</dbReference>
<gene>
    <name evidence="2" type="ORF">CLOHYLEM_06545</name>
</gene>
<feature type="transmembrane region" description="Helical" evidence="1">
    <location>
        <begin position="157"/>
        <end position="175"/>
    </location>
</feature>
<protein>
    <submittedName>
        <fullName evidence="2">Protein TraX</fullName>
    </submittedName>
</protein>
<feature type="transmembrane region" description="Helical" evidence="1">
    <location>
        <begin position="38"/>
        <end position="59"/>
    </location>
</feature>
<name>C0C385_9FIRM</name>
<reference evidence="2" key="1">
    <citation type="submission" date="2009-02" db="EMBL/GenBank/DDBJ databases">
        <authorList>
            <person name="Fulton L."/>
            <person name="Clifton S."/>
            <person name="Fulton B."/>
            <person name="Xu J."/>
            <person name="Minx P."/>
            <person name="Pepin K.H."/>
            <person name="Johnson M."/>
            <person name="Bhonagiri V."/>
            <person name="Nash W.E."/>
            <person name="Mardis E.R."/>
            <person name="Wilson R.K."/>
        </authorList>
    </citation>
    <scope>NUCLEOTIDE SEQUENCE [LARGE SCALE GENOMIC DNA]</scope>
    <source>
        <strain evidence="2">DSM 15053</strain>
    </source>
</reference>
<feature type="transmembrane region" description="Helical" evidence="1">
    <location>
        <begin position="199"/>
        <end position="219"/>
    </location>
</feature>
<evidence type="ECO:0000256" key="1">
    <source>
        <dbReference type="SAM" id="Phobius"/>
    </source>
</evidence>
<dbReference type="EMBL" id="ABYI02000028">
    <property type="protein sequence ID" value="EEG73261.1"/>
    <property type="molecule type" value="Genomic_DNA"/>
</dbReference>
<organism evidence="2 3">
    <name type="scientific">[Clostridium] hylemonae DSM 15053</name>
    <dbReference type="NCBI Taxonomy" id="553973"/>
    <lineage>
        <taxon>Bacteria</taxon>
        <taxon>Bacillati</taxon>
        <taxon>Bacillota</taxon>
        <taxon>Clostridia</taxon>
        <taxon>Lachnospirales</taxon>
        <taxon>Lachnospiraceae</taxon>
    </lineage>
</organism>
<dbReference type="OrthoDB" id="9781069at2"/>
<comment type="caution">
    <text evidence="2">The sequence shown here is derived from an EMBL/GenBank/DDBJ whole genome shotgun (WGS) entry which is preliminary data.</text>
</comment>
<keyword evidence="1" id="KW-0812">Transmembrane</keyword>
<reference evidence="2" key="2">
    <citation type="submission" date="2013-06" db="EMBL/GenBank/DDBJ databases">
        <title>Draft genome sequence of Clostridium hylemonae (DSM 15053).</title>
        <authorList>
            <person name="Sudarsanam P."/>
            <person name="Ley R."/>
            <person name="Guruge J."/>
            <person name="Turnbaugh P.J."/>
            <person name="Mahowald M."/>
            <person name="Liep D."/>
            <person name="Gordon J."/>
        </authorList>
    </citation>
    <scope>NUCLEOTIDE SEQUENCE</scope>
    <source>
        <strain evidence="2">DSM 15053</strain>
    </source>
</reference>
<keyword evidence="1" id="KW-1133">Transmembrane helix</keyword>
<accession>C0C385</accession>
<dbReference type="STRING" id="553973.CLOHYLEM_06545"/>
<evidence type="ECO:0000313" key="3">
    <source>
        <dbReference type="Proteomes" id="UP000004893"/>
    </source>
</evidence>
<feature type="transmembrane region" description="Helical" evidence="1">
    <location>
        <begin position="96"/>
        <end position="113"/>
    </location>
</feature>
<feature type="transmembrane region" description="Helical" evidence="1">
    <location>
        <begin position="125"/>
        <end position="151"/>
    </location>
</feature>
<dbReference type="RefSeq" id="WP_006443903.1">
    <property type="nucleotide sequence ID" value="NZ_CP036524.1"/>
</dbReference>
<dbReference type="eggNOG" id="ENOG5031QMC">
    <property type="taxonomic scope" value="Bacteria"/>
</dbReference>
<dbReference type="Proteomes" id="UP000004893">
    <property type="component" value="Unassembled WGS sequence"/>
</dbReference>
<feature type="transmembrane region" description="Helical" evidence="1">
    <location>
        <begin position="12"/>
        <end position="32"/>
    </location>
</feature>
<proteinExistence type="predicted"/>
<dbReference type="HOGENOM" id="CLU_074054_0_0_9"/>
<keyword evidence="1" id="KW-0472">Membrane</keyword>
<dbReference type="AlphaFoldDB" id="C0C385"/>
<evidence type="ECO:0000313" key="2">
    <source>
        <dbReference type="EMBL" id="EEG73261.1"/>
    </source>
</evidence>
<dbReference type="InterPro" id="IPR008875">
    <property type="entry name" value="TraX"/>
</dbReference>
<keyword evidence="3" id="KW-1185">Reference proteome</keyword>